<organism evidence="1 2">
    <name type="scientific">Macrolepiota fuliginosa MF-IS2</name>
    <dbReference type="NCBI Taxonomy" id="1400762"/>
    <lineage>
        <taxon>Eukaryota</taxon>
        <taxon>Fungi</taxon>
        <taxon>Dikarya</taxon>
        <taxon>Basidiomycota</taxon>
        <taxon>Agaricomycotina</taxon>
        <taxon>Agaricomycetes</taxon>
        <taxon>Agaricomycetidae</taxon>
        <taxon>Agaricales</taxon>
        <taxon>Agaricineae</taxon>
        <taxon>Agaricaceae</taxon>
        <taxon>Macrolepiota</taxon>
    </lineage>
</organism>
<sequence>MISRSLDIRMFYAPLATAVGFIHRTAAIQFGDQTKELMRKVLVVCQTASHPLLEPGPGSVPLIAELEEFGGLAGQV</sequence>
<keyword evidence="2" id="KW-1185">Reference proteome</keyword>
<protein>
    <submittedName>
        <fullName evidence="1">Uncharacterized protein</fullName>
    </submittedName>
</protein>
<gene>
    <name evidence="1" type="ORF">P691DRAFT_802996</name>
</gene>
<accession>A0A9P5XAI0</accession>
<name>A0A9P5XAI0_9AGAR</name>
<reference evidence="1" key="1">
    <citation type="submission" date="2020-11" db="EMBL/GenBank/DDBJ databases">
        <authorList>
            <consortium name="DOE Joint Genome Institute"/>
            <person name="Ahrendt S."/>
            <person name="Riley R."/>
            <person name="Andreopoulos W."/>
            <person name="Labutti K."/>
            <person name="Pangilinan J."/>
            <person name="Ruiz-Duenas F.J."/>
            <person name="Barrasa J.M."/>
            <person name="Sanchez-Garcia M."/>
            <person name="Camarero S."/>
            <person name="Miyauchi S."/>
            <person name="Serrano A."/>
            <person name="Linde D."/>
            <person name="Babiker R."/>
            <person name="Drula E."/>
            <person name="Ayuso-Fernandez I."/>
            <person name="Pacheco R."/>
            <person name="Padilla G."/>
            <person name="Ferreira P."/>
            <person name="Barriuso J."/>
            <person name="Kellner H."/>
            <person name="Castanera R."/>
            <person name="Alfaro M."/>
            <person name="Ramirez L."/>
            <person name="Pisabarro A.G."/>
            <person name="Kuo A."/>
            <person name="Tritt A."/>
            <person name="Lipzen A."/>
            <person name="He G."/>
            <person name="Yan M."/>
            <person name="Ng V."/>
            <person name="Cullen D."/>
            <person name="Martin F."/>
            <person name="Rosso M.-N."/>
            <person name="Henrissat B."/>
            <person name="Hibbett D."/>
            <person name="Martinez A.T."/>
            <person name="Grigoriev I.V."/>
        </authorList>
    </citation>
    <scope>NUCLEOTIDE SEQUENCE</scope>
    <source>
        <strain evidence="1">MF-IS2</strain>
    </source>
</reference>
<comment type="caution">
    <text evidence="1">The sequence shown here is derived from an EMBL/GenBank/DDBJ whole genome shotgun (WGS) entry which is preliminary data.</text>
</comment>
<proteinExistence type="predicted"/>
<dbReference type="EMBL" id="MU151216">
    <property type="protein sequence ID" value="KAF9447090.1"/>
    <property type="molecule type" value="Genomic_DNA"/>
</dbReference>
<evidence type="ECO:0000313" key="2">
    <source>
        <dbReference type="Proteomes" id="UP000807342"/>
    </source>
</evidence>
<dbReference type="AlphaFoldDB" id="A0A9P5XAI0"/>
<evidence type="ECO:0000313" key="1">
    <source>
        <dbReference type="EMBL" id="KAF9447090.1"/>
    </source>
</evidence>
<dbReference type="Proteomes" id="UP000807342">
    <property type="component" value="Unassembled WGS sequence"/>
</dbReference>